<dbReference type="SUPFAM" id="SSF90123">
    <property type="entry name" value="ABC transporter transmembrane region"/>
    <property type="match status" value="1"/>
</dbReference>
<dbReference type="GO" id="GO:0005524">
    <property type="term" value="F:ATP binding"/>
    <property type="evidence" value="ECO:0007669"/>
    <property type="project" value="UniProtKB-KW"/>
</dbReference>
<sequence length="616" mass="67569">MNSSSRSSSDRGTVCASERVWKPKLVAAIPEVWMLVKPFRWLIFGCFALMIVNRICGLAVPVAFRYLVNDVMYGRRFDKLALIVSAVAGATCIQGVTTFFLSQKLSITGQRLIADLRKQVQKHIGRLPISFYDGSRAGDLTARIMNDAEGVRDLVGAGLVDLAGGMLTAIIALVLLLRISTLMTMLTFCILVGFGFFLKTAFGITRPIFHERSKLTAEVAGRLTESLAAVRVVKGYRAEASEANVFANGAERILKNHVSSIGAQSWMSLASTILFGIVGGLIMYLGALEVKEHRLDIGSYVEFIMLLAFMVAPIALLVSVGSQLTESIAKLHRTAVLLREPKEDSEICRTRMIGPIQGSVVFRDVSFTYTTGKAVLHGLQFEADPGTVTALVGASGAGKSTIISLICGFYIPVDGQILIDGVDLSTVQLDSYRQQLGVVLQDTFLFDGSIRENVLFSRPGAHREQWLEACRIARVDEFVERLPDQYETVVGERGIRLSGGQRQRISIARAILANPRILILDEATSSLDSESEALIQAGLSSLMRGRTTFVIAHRLSTIQSADQILVLDHGKIVERGTHESLYSLQQHYYDFYTRQHRLESNLFLATGEGDLCPTPV</sequence>
<evidence type="ECO:0000256" key="4">
    <source>
        <dbReference type="ARBA" id="ARBA00022741"/>
    </source>
</evidence>
<dbReference type="SUPFAM" id="SSF52540">
    <property type="entry name" value="P-loop containing nucleoside triphosphate hydrolases"/>
    <property type="match status" value="1"/>
</dbReference>
<dbReference type="PROSITE" id="PS50929">
    <property type="entry name" value="ABC_TM1F"/>
    <property type="match status" value="1"/>
</dbReference>
<dbReference type="SMART" id="SM00382">
    <property type="entry name" value="AAA"/>
    <property type="match status" value="1"/>
</dbReference>
<dbReference type="PROSITE" id="PS00211">
    <property type="entry name" value="ABC_TRANSPORTER_1"/>
    <property type="match status" value="1"/>
</dbReference>
<feature type="transmembrane region" description="Helical" evidence="8">
    <location>
        <begin position="184"/>
        <end position="204"/>
    </location>
</feature>
<dbReference type="AlphaFoldDB" id="A0A7W8MQU1"/>
<feature type="domain" description="ABC transmembrane type-1" evidence="10">
    <location>
        <begin position="44"/>
        <end position="326"/>
    </location>
</feature>
<gene>
    <name evidence="11" type="ORF">HDF09_000219</name>
</gene>
<dbReference type="FunFam" id="3.40.50.300:FF:000287">
    <property type="entry name" value="Multidrug ABC transporter ATP-binding protein"/>
    <property type="match status" value="1"/>
</dbReference>
<evidence type="ECO:0000256" key="3">
    <source>
        <dbReference type="ARBA" id="ARBA00022692"/>
    </source>
</evidence>
<dbReference type="PANTHER" id="PTHR43394:SF1">
    <property type="entry name" value="ATP-BINDING CASSETTE SUB-FAMILY B MEMBER 10, MITOCHONDRIAL"/>
    <property type="match status" value="1"/>
</dbReference>
<dbReference type="PANTHER" id="PTHR43394">
    <property type="entry name" value="ATP-DEPENDENT PERMEASE MDL1, MITOCHONDRIAL"/>
    <property type="match status" value="1"/>
</dbReference>
<dbReference type="Proteomes" id="UP000568106">
    <property type="component" value="Unassembled WGS sequence"/>
</dbReference>
<dbReference type="GO" id="GO:0016887">
    <property type="term" value="F:ATP hydrolysis activity"/>
    <property type="evidence" value="ECO:0007669"/>
    <property type="project" value="InterPro"/>
</dbReference>
<evidence type="ECO:0000313" key="11">
    <source>
        <dbReference type="EMBL" id="MBB5315569.1"/>
    </source>
</evidence>
<feature type="transmembrane region" description="Helical" evidence="8">
    <location>
        <begin position="80"/>
        <end position="101"/>
    </location>
</feature>
<keyword evidence="6 8" id="KW-1133">Transmembrane helix</keyword>
<organism evidence="11 12">
    <name type="scientific">Tunturiibacter empetritectus</name>
    <dbReference type="NCBI Taxonomy" id="3069691"/>
    <lineage>
        <taxon>Bacteria</taxon>
        <taxon>Pseudomonadati</taxon>
        <taxon>Acidobacteriota</taxon>
        <taxon>Terriglobia</taxon>
        <taxon>Terriglobales</taxon>
        <taxon>Acidobacteriaceae</taxon>
        <taxon>Tunturiibacter</taxon>
    </lineage>
</organism>
<feature type="transmembrane region" description="Helical" evidence="8">
    <location>
        <begin position="41"/>
        <end position="68"/>
    </location>
</feature>
<dbReference type="Pfam" id="PF00005">
    <property type="entry name" value="ABC_tran"/>
    <property type="match status" value="1"/>
</dbReference>
<dbReference type="Gene3D" id="3.40.50.300">
    <property type="entry name" value="P-loop containing nucleotide triphosphate hydrolases"/>
    <property type="match status" value="1"/>
</dbReference>
<dbReference type="InterPro" id="IPR027417">
    <property type="entry name" value="P-loop_NTPase"/>
</dbReference>
<dbReference type="EMBL" id="JACHDY010000001">
    <property type="protein sequence ID" value="MBB5315569.1"/>
    <property type="molecule type" value="Genomic_DNA"/>
</dbReference>
<keyword evidence="12" id="KW-1185">Reference proteome</keyword>
<feature type="transmembrane region" description="Helical" evidence="8">
    <location>
        <begin position="300"/>
        <end position="320"/>
    </location>
</feature>
<dbReference type="Gene3D" id="1.20.1560.10">
    <property type="entry name" value="ABC transporter type 1, transmembrane domain"/>
    <property type="match status" value="1"/>
</dbReference>
<dbReference type="Pfam" id="PF00664">
    <property type="entry name" value="ABC_membrane"/>
    <property type="match status" value="1"/>
</dbReference>
<keyword evidence="11" id="KW-0378">Hydrolase</keyword>
<dbReference type="GO" id="GO:0005886">
    <property type="term" value="C:plasma membrane"/>
    <property type="evidence" value="ECO:0007669"/>
    <property type="project" value="UniProtKB-SubCell"/>
</dbReference>
<evidence type="ECO:0000256" key="7">
    <source>
        <dbReference type="ARBA" id="ARBA00023136"/>
    </source>
</evidence>
<keyword evidence="7 8" id="KW-0472">Membrane</keyword>
<evidence type="ECO:0000256" key="2">
    <source>
        <dbReference type="ARBA" id="ARBA00022448"/>
    </source>
</evidence>
<dbReference type="InterPro" id="IPR036640">
    <property type="entry name" value="ABC1_TM_sf"/>
</dbReference>
<proteinExistence type="predicted"/>
<dbReference type="EC" id="3.6.3.-" evidence="11"/>
<name>A0A7W8MQU1_9BACT</name>
<keyword evidence="2" id="KW-0813">Transport</keyword>
<feature type="domain" description="ABC transporter" evidence="9">
    <location>
        <begin position="360"/>
        <end position="594"/>
    </location>
</feature>
<comment type="subcellular location">
    <subcellularLocation>
        <location evidence="1">Cell membrane</location>
        <topology evidence="1">Multi-pass membrane protein</topology>
    </subcellularLocation>
</comment>
<dbReference type="CDD" id="cd07346">
    <property type="entry name" value="ABC_6TM_exporters"/>
    <property type="match status" value="1"/>
</dbReference>
<evidence type="ECO:0000256" key="5">
    <source>
        <dbReference type="ARBA" id="ARBA00022840"/>
    </source>
</evidence>
<dbReference type="PROSITE" id="PS50893">
    <property type="entry name" value="ABC_TRANSPORTER_2"/>
    <property type="match status" value="1"/>
</dbReference>
<evidence type="ECO:0000256" key="8">
    <source>
        <dbReference type="SAM" id="Phobius"/>
    </source>
</evidence>
<evidence type="ECO:0000256" key="6">
    <source>
        <dbReference type="ARBA" id="ARBA00022989"/>
    </source>
</evidence>
<keyword evidence="4" id="KW-0547">Nucleotide-binding</keyword>
<dbReference type="InterPro" id="IPR003593">
    <property type="entry name" value="AAA+_ATPase"/>
</dbReference>
<evidence type="ECO:0000313" key="12">
    <source>
        <dbReference type="Proteomes" id="UP000568106"/>
    </source>
</evidence>
<comment type="caution">
    <text evidence="11">The sequence shown here is derived from an EMBL/GenBank/DDBJ whole genome shotgun (WGS) entry which is preliminary data.</text>
</comment>
<dbReference type="InterPro" id="IPR003439">
    <property type="entry name" value="ABC_transporter-like_ATP-bd"/>
</dbReference>
<dbReference type="InterPro" id="IPR039421">
    <property type="entry name" value="Type_1_exporter"/>
</dbReference>
<dbReference type="InterPro" id="IPR017871">
    <property type="entry name" value="ABC_transporter-like_CS"/>
</dbReference>
<dbReference type="InterPro" id="IPR011527">
    <property type="entry name" value="ABC1_TM_dom"/>
</dbReference>
<dbReference type="GO" id="GO:0015421">
    <property type="term" value="F:ABC-type oligopeptide transporter activity"/>
    <property type="evidence" value="ECO:0007669"/>
    <property type="project" value="TreeGrafter"/>
</dbReference>
<feature type="transmembrane region" description="Helical" evidence="8">
    <location>
        <begin position="154"/>
        <end position="177"/>
    </location>
</feature>
<evidence type="ECO:0000256" key="1">
    <source>
        <dbReference type="ARBA" id="ARBA00004651"/>
    </source>
</evidence>
<evidence type="ECO:0000259" key="10">
    <source>
        <dbReference type="PROSITE" id="PS50929"/>
    </source>
</evidence>
<feature type="transmembrane region" description="Helical" evidence="8">
    <location>
        <begin position="266"/>
        <end position="288"/>
    </location>
</feature>
<accession>A0A7W8MQU1</accession>
<keyword evidence="3 8" id="KW-0812">Transmembrane</keyword>
<reference evidence="11" key="1">
    <citation type="submission" date="2020-08" db="EMBL/GenBank/DDBJ databases">
        <title>Genomic Encyclopedia of Type Strains, Phase IV (KMG-V): Genome sequencing to study the core and pangenomes of soil and plant-associated prokaryotes.</title>
        <authorList>
            <person name="Whitman W."/>
        </authorList>
    </citation>
    <scope>NUCLEOTIDE SEQUENCE [LARGE SCALE GENOMIC DNA]</scope>
    <source>
        <strain evidence="11">M8UP27</strain>
    </source>
</reference>
<keyword evidence="5 11" id="KW-0067">ATP-binding</keyword>
<evidence type="ECO:0000259" key="9">
    <source>
        <dbReference type="PROSITE" id="PS50893"/>
    </source>
</evidence>
<protein>
    <submittedName>
        <fullName evidence="11">Subfamily B ATP-binding cassette protein MsbA</fullName>
        <ecNumber evidence="11">3.6.3.-</ecNumber>
    </submittedName>
</protein>